<evidence type="ECO:0000256" key="7">
    <source>
        <dbReference type="RuleBase" id="RU000382"/>
    </source>
</evidence>
<keyword evidence="10" id="KW-1185">Reference proteome</keyword>
<name>A0A7W8MRJ4_9BACT</name>
<evidence type="ECO:0000256" key="4">
    <source>
        <dbReference type="ARBA" id="ARBA00022898"/>
    </source>
</evidence>
<dbReference type="PRINTS" id="PR00800">
    <property type="entry name" value="YHDCRBOXLASE"/>
</dbReference>
<sequence length="512" mass="56327">MPDDNSEAKHVSNAKHNSESKRVSPLTMDSQQFREAGHQLIDQIAAFLDTLPHQRVTPAESPTVVRQALQADRPLSDRGQEPALLLNRAASLLFEHSLFNGHPRFWGYITSSAAPIGALGDLLAAAVNPNVGAWLLSPVASEIEAQTIRWIADLLHYPTDCGGIFVSGGNMANHVCFLAARQAKANWDLRTAGLNGVPLRLYCSKETHTWIQKSADLSGLGTDAIRWISTNDQLQMDATELREQIRRDLAAGERPFLVIGTAGSVSTGAIDPLPELAAICREFDLWFHVDGAYGALAALLPDAPSALSALKLADSIAVDPHKWLYAPLEAGCALVRNPDKLRDAFAYHPPYYHFGTEAINYFDLGPQNSRGFRALKVWLALQQAGREGYIQMLSDDISLAQTLFQLVKQHPALEALTHSLSITTFRYAPPGLTLRDERTQTYLNDLNRELLTRLQNSGEVYLSNAVINGKFALRVCIVNFRTTLADIQALLPLVTKMGHDLDTELRPQHLAP</sequence>
<keyword evidence="5 7" id="KW-0456">Lyase</keyword>
<feature type="compositionally biased region" description="Basic and acidic residues" evidence="8">
    <location>
        <begin position="1"/>
        <end position="22"/>
    </location>
</feature>
<evidence type="ECO:0000256" key="3">
    <source>
        <dbReference type="ARBA" id="ARBA00022793"/>
    </source>
</evidence>
<dbReference type="GO" id="GO:0019752">
    <property type="term" value="P:carboxylic acid metabolic process"/>
    <property type="evidence" value="ECO:0007669"/>
    <property type="project" value="InterPro"/>
</dbReference>
<comment type="similarity">
    <text evidence="2 7">Belongs to the group II decarboxylase family.</text>
</comment>
<evidence type="ECO:0000256" key="1">
    <source>
        <dbReference type="ARBA" id="ARBA00001933"/>
    </source>
</evidence>
<dbReference type="InterPro" id="IPR002129">
    <property type="entry name" value="PyrdxlP-dep_de-COase"/>
</dbReference>
<evidence type="ECO:0000256" key="8">
    <source>
        <dbReference type="SAM" id="MobiDB-lite"/>
    </source>
</evidence>
<feature type="region of interest" description="Disordered" evidence="8">
    <location>
        <begin position="1"/>
        <end position="27"/>
    </location>
</feature>
<evidence type="ECO:0000256" key="2">
    <source>
        <dbReference type="ARBA" id="ARBA00009533"/>
    </source>
</evidence>
<dbReference type="InterPro" id="IPR010977">
    <property type="entry name" value="Aromatic_deC"/>
</dbReference>
<dbReference type="SUPFAM" id="SSF53383">
    <property type="entry name" value="PLP-dependent transferases"/>
    <property type="match status" value="1"/>
</dbReference>
<keyword evidence="4 6" id="KW-0663">Pyridoxal phosphate</keyword>
<dbReference type="InterPro" id="IPR015421">
    <property type="entry name" value="PyrdxlP-dep_Trfase_major"/>
</dbReference>
<dbReference type="GO" id="GO:0006520">
    <property type="term" value="P:amino acid metabolic process"/>
    <property type="evidence" value="ECO:0007669"/>
    <property type="project" value="InterPro"/>
</dbReference>
<dbReference type="GO" id="GO:0016831">
    <property type="term" value="F:carboxy-lyase activity"/>
    <property type="evidence" value="ECO:0007669"/>
    <property type="project" value="UniProtKB-KW"/>
</dbReference>
<evidence type="ECO:0000256" key="5">
    <source>
        <dbReference type="ARBA" id="ARBA00023239"/>
    </source>
</evidence>
<comment type="caution">
    <text evidence="9">The sequence shown here is derived from an EMBL/GenBank/DDBJ whole genome shotgun (WGS) entry which is preliminary data.</text>
</comment>
<protein>
    <submittedName>
        <fullName evidence="9">Glutamate/tyrosine decarboxylase-like PLP-dependent enzyme</fullName>
    </submittedName>
</protein>
<gene>
    <name evidence="9" type="ORF">HDF09_002577</name>
</gene>
<dbReference type="Pfam" id="PF00282">
    <property type="entry name" value="Pyridoxal_deC"/>
    <property type="match status" value="1"/>
</dbReference>
<dbReference type="PANTHER" id="PTHR11999:SF70">
    <property type="entry name" value="MIP05841P"/>
    <property type="match status" value="1"/>
</dbReference>
<evidence type="ECO:0000256" key="6">
    <source>
        <dbReference type="PIRSR" id="PIRSR602129-50"/>
    </source>
</evidence>
<reference evidence="9" key="1">
    <citation type="submission" date="2020-08" db="EMBL/GenBank/DDBJ databases">
        <title>Genomic Encyclopedia of Type Strains, Phase IV (KMG-V): Genome sequencing to study the core and pangenomes of soil and plant-associated prokaryotes.</title>
        <authorList>
            <person name="Whitman W."/>
        </authorList>
    </citation>
    <scope>NUCLEOTIDE SEQUENCE [LARGE SCALE GENOMIC DNA]</scope>
    <source>
        <strain evidence="9">M8UP27</strain>
    </source>
</reference>
<dbReference type="Gene3D" id="1.20.1340.10">
    <property type="entry name" value="dopa decarboxylase, N-terminal domain"/>
    <property type="match status" value="1"/>
</dbReference>
<dbReference type="GO" id="GO:0030170">
    <property type="term" value="F:pyridoxal phosphate binding"/>
    <property type="evidence" value="ECO:0007669"/>
    <property type="project" value="InterPro"/>
</dbReference>
<evidence type="ECO:0000313" key="9">
    <source>
        <dbReference type="EMBL" id="MBB5317891.1"/>
    </source>
</evidence>
<dbReference type="PANTHER" id="PTHR11999">
    <property type="entry name" value="GROUP II PYRIDOXAL-5-PHOSPHATE DECARBOXYLASE"/>
    <property type="match status" value="1"/>
</dbReference>
<dbReference type="InterPro" id="IPR015424">
    <property type="entry name" value="PyrdxlP-dep_Trfase"/>
</dbReference>
<feature type="modified residue" description="N6-(pyridoxal phosphate)lysine" evidence="6">
    <location>
        <position position="322"/>
    </location>
</feature>
<organism evidence="9 10">
    <name type="scientific">Tunturiibacter empetritectus</name>
    <dbReference type="NCBI Taxonomy" id="3069691"/>
    <lineage>
        <taxon>Bacteria</taxon>
        <taxon>Pseudomonadati</taxon>
        <taxon>Acidobacteriota</taxon>
        <taxon>Terriglobia</taxon>
        <taxon>Terriglobales</taxon>
        <taxon>Acidobacteriaceae</taxon>
        <taxon>Tunturiibacter</taxon>
    </lineage>
</organism>
<dbReference type="InterPro" id="IPR015422">
    <property type="entry name" value="PyrdxlP-dep_Trfase_small"/>
</dbReference>
<comment type="cofactor">
    <cofactor evidence="1 6 7">
        <name>pyridoxal 5'-phosphate</name>
        <dbReference type="ChEBI" id="CHEBI:597326"/>
    </cofactor>
</comment>
<evidence type="ECO:0000313" key="10">
    <source>
        <dbReference type="Proteomes" id="UP000568106"/>
    </source>
</evidence>
<dbReference type="Proteomes" id="UP000568106">
    <property type="component" value="Unassembled WGS sequence"/>
</dbReference>
<accession>A0A7W8MRJ4</accession>
<dbReference type="Gene3D" id="3.40.640.10">
    <property type="entry name" value="Type I PLP-dependent aspartate aminotransferase-like (Major domain)"/>
    <property type="match status" value="1"/>
</dbReference>
<dbReference type="Gene3D" id="3.90.1150.10">
    <property type="entry name" value="Aspartate Aminotransferase, domain 1"/>
    <property type="match status" value="1"/>
</dbReference>
<dbReference type="EMBL" id="JACHDY010000003">
    <property type="protein sequence ID" value="MBB5317891.1"/>
    <property type="molecule type" value="Genomic_DNA"/>
</dbReference>
<proteinExistence type="inferred from homology"/>
<dbReference type="AlphaFoldDB" id="A0A7W8MRJ4"/>
<keyword evidence="3" id="KW-0210">Decarboxylase</keyword>